<dbReference type="InterPro" id="IPR055270">
    <property type="entry name" value="Glyco_tran_10_C"/>
</dbReference>
<name>R7T4K7_CAPTE</name>
<evidence type="ECO:0000259" key="6">
    <source>
        <dbReference type="Pfam" id="PF00852"/>
    </source>
</evidence>
<sequence>MHSDDASQLRYAARSFKLHAAMDELVRESLANIDTRLFALKEYLYQRDYVHEMQKYIDIDIFRGCDIGEVCGKYREFHIDCVNRFIKFYFGFENSLCQDYYTEKLTKTIGLNVIPVVMGLVNYSSILTSGTFIDVRDFQSVEALTDYLSYLDNNNTAFNEIIERRRASSTRVRVKCAIICIRTRTGDRAFRIPAFSGALIDNV</sequence>
<evidence type="ECO:0000256" key="2">
    <source>
        <dbReference type="ARBA" id="ARBA00008919"/>
    </source>
</evidence>
<dbReference type="SUPFAM" id="SSF53756">
    <property type="entry name" value="UDP-Glycosyltransferase/glycogen phosphorylase"/>
    <property type="match status" value="1"/>
</dbReference>
<keyword evidence="9" id="KW-1185">Reference proteome</keyword>
<dbReference type="HOGENOM" id="CLU_1350056_0_0_1"/>
<evidence type="ECO:0000313" key="7">
    <source>
        <dbReference type="EMBL" id="ELT87751.1"/>
    </source>
</evidence>
<dbReference type="InterPro" id="IPR001503">
    <property type="entry name" value="Glyco_trans_10"/>
</dbReference>
<dbReference type="UniPathway" id="UPA00378"/>
<dbReference type="PANTHER" id="PTHR11929">
    <property type="entry name" value="ALPHA- 1,3 -FUCOSYLTRANSFERASE"/>
    <property type="match status" value="1"/>
</dbReference>
<dbReference type="GO" id="GO:0032580">
    <property type="term" value="C:Golgi cisterna membrane"/>
    <property type="evidence" value="ECO:0007669"/>
    <property type="project" value="UniProtKB-SubCell"/>
</dbReference>
<dbReference type="EC" id="2.4.1.-" evidence="5"/>
<reference evidence="8" key="3">
    <citation type="submission" date="2015-06" db="UniProtKB">
        <authorList>
            <consortium name="EnsemblMetazoa"/>
        </authorList>
    </citation>
    <scope>IDENTIFICATION</scope>
</reference>
<dbReference type="Pfam" id="PF00852">
    <property type="entry name" value="Glyco_transf_10"/>
    <property type="match status" value="1"/>
</dbReference>
<evidence type="ECO:0000313" key="9">
    <source>
        <dbReference type="Proteomes" id="UP000014760"/>
    </source>
</evidence>
<dbReference type="GO" id="GO:0046920">
    <property type="term" value="F:alpha-(1-&gt;3)-fucosyltransferase activity"/>
    <property type="evidence" value="ECO:0007669"/>
    <property type="project" value="TreeGrafter"/>
</dbReference>
<evidence type="ECO:0000256" key="1">
    <source>
        <dbReference type="ARBA" id="ARBA00004922"/>
    </source>
</evidence>
<proteinExistence type="inferred from homology"/>
<comment type="subcellular location">
    <subcellularLocation>
        <location evidence="5">Golgi apparatus</location>
        <location evidence="5">Golgi stack membrane</location>
        <topology evidence="5">Single-pass type II membrane protein</topology>
    </subcellularLocation>
</comment>
<keyword evidence="5" id="KW-0472">Membrane</keyword>
<keyword evidence="4 5" id="KW-0808">Transferase</keyword>
<dbReference type="OrthoDB" id="427096at2759"/>
<dbReference type="EMBL" id="KB312171">
    <property type="protein sequence ID" value="ELT87751.1"/>
    <property type="molecule type" value="Genomic_DNA"/>
</dbReference>
<dbReference type="PANTHER" id="PTHR11929:SF145">
    <property type="entry name" value="ALPHA-(1,3)-FUCOSYLTRANSFERASE FUT-1"/>
    <property type="match status" value="1"/>
</dbReference>
<evidence type="ECO:0000313" key="8">
    <source>
        <dbReference type="EnsemblMetazoa" id="CapteP211772"/>
    </source>
</evidence>
<protein>
    <recommendedName>
        <fullName evidence="5">Fucosyltransferase</fullName>
        <ecNumber evidence="5">2.4.1.-</ecNumber>
    </recommendedName>
</protein>
<evidence type="ECO:0000256" key="3">
    <source>
        <dbReference type="ARBA" id="ARBA00022676"/>
    </source>
</evidence>
<organism evidence="7">
    <name type="scientific">Capitella teleta</name>
    <name type="common">Polychaete worm</name>
    <dbReference type="NCBI Taxonomy" id="283909"/>
    <lineage>
        <taxon>Eukaryota</taxon>
        <taxon>Metazoa</taxon>
        <taxon>Spiralia</taxon>
        <taxon>Lophotrochozoa</taxon>
        <taxon>Annelida</taxon>
        <taxon>Polychaeta</taxon>
        <taxon>Sedentaria</taxon>
        <taxon>Scolecida</taxon>
        <taxon>Capitellidae</taxon>
        <taxon>Capitella</taxon>
    </lineage>
</organism>
<keyword evidence="5" id="KW-0812">Transmembrane</keyword>
<dbReference type="Proteomes" id="UP000014760">
    <property type="component" value="Unassembled WGS sequence"/>
</dbReference>
<comment type="similarity">
    <text evidence="2 5">Belongs to the glycosyltransferase 10 family.</text>
</comment>
<gene>
    <name evidence="7" type="ORF">CAPTEDRAFT_211772</name>
</gene>
<dbReference type="Gene3D" id="3.40.50.11660">
    <property type="entry name" value="Glycosyl transferase family 10, C-terminal domain"/>
    <property type="match status" value="1"/>
</dbReference>
<evidence type="ECO:0000256" key="4">
    <source>
        <dbReference type="ARBA" id="ARBA00022679"/>
    </source>
</evidence>
<keyword evidence="3 5" id="KW-0328">Glycosyltransferase</keyword>
<reference evidence="9" key="1">
    <citation type="submission" date="2012-12" db="EMBL/GenBank/DDBJ databases">
        <authorList>
            <person name="Hellsten U."/>
            <person name="Grimwood J."/>
            <person name="Chapman J.A."/>
            <person name="Shapiro H."/>
            <person name="Aerts A."/>
            <person name="Otillar R.P."/>
            <person name="Terry A.Y."/>
            <person name="Boore J.L."/>
            <person name="Simakov O."/>
            <person name="Marletaz F."/>
            <person name="Cho S.-J."/>
            <person name="Edsinger-Gonzales E."/>
            <person name="Havlak P."/>
            <person name="Kuo D.-H."/>
            <person name="Larsson T."/>
            <person name="Lv J."/>
            <person name="Arendt D."/>
            <person name="Savage R."/>
            <person name="Osoegawa K."/>
            <person name="de Jong P."/>
            <person name="Lindberg D.R."/>
            <person name="Seaver E.C."/>
            <person name="Weisblat D.A."/>
            <person name="Putnam N.H."/>
            <person name="Grigoriev I.V."/>
            <person name="Rokhsar D.S."/>
        </authorList>
    </citation>
    <scope>NUCLEOTIDE SEQUENCE</scope>
    <source>
        <strain evidence="9">I ESC-2004</strain>
    </source>
</reference>
<feature type="domain" description="Fucosyltransferase C-terminal" evidence="6">
    <location>
        <begin position="47"/>
        <end position="167"/>
    </location>
</feature>
<keyword evidence="5" id="KW-0333">Golgi apparatus</keyword>
<comment type="pathway">
    <text evidence="1">Protein modification; protein glycosylation.</text>
</comment>
<dbReference type="InterPro" id="IPR038577">
    <property type="entry name" value="GT10-like_C_sf"/>
</dbReference>
<evidence type="ECO:0000256" key="5">
    <source>
        <dbReference type="RuleBase" id="RU003832"/>
    </source>
</evidence>
<reference evidence="7 9" key="2">
    <citation type="journal article" date="2013" name="Nature">
        <title>Insights into bilaterian evolution from three spiralian genomes.</title>
        <authorList>
            <person name="Simakov O."/>
            <person name="Marletaz F."/>
            <person name="Cho S.J."/>
            <person name="Edsinger-Gonzales E."/>
            <person name="Havlak P."/>
            <person name="Hellsten U."/>
            <person name="Kuo D.H."/>
            <person name="Larsson T."/>
            <person name="Lv J."/>
            <person name="Arendt D."/>
            <person name="Savage R."/>
            <person name="Osoegawa K."/>
            <person name="de Jong P."/>
            <person name="Grimwood J."/>
            <person name="Chapman J.A."/>
            <person name="Shapiro H."/>
            <person name="Aerts A."/>
            <person name="Otillar R.P."/>
            <person name="Terry A.Y."/>
            <person name="Boore J.L."/>
            <person name="Grigoriev I.V."/>
            <person name="Lindberg D.R."/>
            <person name="Seaver E.C."/>
            <person name="Weisblat D.A."/>
            <person name="Putnam N.H."/>
            <person name="Rokhsar D.S."/>
        </authorList>
    </citation>
    <scope>NUCLEOTIDE SEQUENCE</scope>
    <source>
        <strain evidence="7 9">I ESC-2004</strain>
    </source>
</reference>
<dbReference type="EMBL" id="AMQN01003577">
    <property type="status" value="NOT_ANNOTATED_CDS"/>
    <property type="molecule type" value="Genomic_DNA"/>
</dbReference>
<accession>R7T4K7</accession>
<dbReference type="EnsemblMetazoa" id="CapteT211772">
    <property type="protein sequence ID" value="CapteP211772"/>
    <property type="gene ID" value="CapteG211772"/>
</dbReference>
<dbReference type="AlphaFoldDB" id="R7T4K7"/>